<sequence length="125" mass="13850">MPIDRTAFWNVHFSDASTGRPSGGCYQAGSFTEQNILWILENILLVSEAPWTIQCRRSGCIITSTNNILSPSDYEVHSSRPIRVSDEPCVGGQGLACMVRPLLYQYGEEVIELFCPSSLDLGQHV</sequence>
<gene>
    <name evidence="2" type="ORF">ACJ73_08278</name>
</gene>
<proteinExistence type="predicted"/>
<feature type="domain" description="DUF7881" evidence="1">
    <location>
        <begin position="9"/>
        <end position="82"/>
    </location>
</feature>
<dbReference type="AlphaFoldDB" id="A0A1J9QX10"/>
<keyword evidence="3" id="KW-1185">Reference proteome</keyword>
<evidence type="ECO:0000313" key="2">
    <source>
        <dbReference type="EMBL" id="OJD20388.1"/>
    </source>
</evidence>
<dbReference type="Pfam" id="PF25324">
    <property type="entry name" value="DUF7881"/>
    <property type="match status" value="1"/>
</dbReference>
<evidence type="ECO:0000259" key="1">
    <source>
        <dbReference type="Pfam" id="PF25324"/>
    </source>
</evidence>
<comment type="caution">
    <text evidence="2">The sequence shown here is derived from an EMBL/GenBank/DDBJ whole genome shotgun (WGS) entry which is preliminary data.</text>
</comment>
<dbReference type="VEuPathDB" id="FungiDB:ACJ73_08278"/>
<dbReference type="InterPro" id="IPR057203">
    <property type="entry name" value="DUF7881"/>
</dbReference>
<evidence type="ECO:0000313" key="3">
    <source>
        <dbReference type="Proteomes" id="UP000242791"/>
    </source>
</evidence>
<dbReference type="Proteomes" id="UP000242791">
    <property type="component" value="Unassembled WGS sequence"/>
</dbReference>
<accession>A0A1J9QX10</accession>
<dbReference type="STRING" id="1658174.A0A1J9QX10"/>
<dbReference type="EMBL" id="LGTZ01001899">
    <property type="protein sequence ID" value="OJD20388.1"/>
    <property type="molecule type" value="Genomic_DNA"/>
</dbReference>
<dbReference type="OrthoDB" id="2142759at2759"/>
<name>A0A1J9QX10_9EURO</name>
<organism evidence="2 3">
    <name type="scientific">Blastomyces percursus</name>
    <dbReference type="NCBI Taxonomy" id="1658174"/>
    <lineage>
        <taxon>Eukaryota</taxon>
        <taxon>Fungi</taxon>
        <taxon>Dikarya</taxon>
        <taxon>Ascomycota</taxon>
        <taxon>Pezizomycotina</taxon>
        <taxon>Eurotiomycetes</taxon>
        <taxon>Eurotiomycetidae</taxon>
        <taxon>Onygenales</taxon>
        <taxon>Ajellomycetaceae</taxon>
        <taxon>Blastomyces</taxon>
    </lineage>
</organism>
<protein>
    <recommendedName>
        <fullName evidence="1">DUF7881 domain-containing protein</fullName>
    </recommendedName>
</protein>
<reference evidence="2 3" key="1">
    <citation type="submission" date="2015-08" db="EMBL/GenBank/DDBJ databases">
        <title>Emmonsia species relationships and genome sequence.</title>
        <authorList>
            <person name="Cuomo C.A."/>
            <person name="Schwartz I.S."/>
            <person name="Kenyon C."/>
            <person name="De Hoog G.S."/>
            <person name="Govender N.P."/>
            <person name="Botha A."/>
            <person name="Moreno L."/>
            <person name="De Vries M."/>
            <person name="Munoz J.F."/>
            <person name="Stielow J.B."/>
        </authorList>
    </citation>
    <scope>NUCLEOTIDE SEQUENCE [LARGE SCALE GENOMIC DNA]</scope>
    <source>
        <strain evidence="2 3">EI222</strain>
    </source>
</reference>